<organism evidence="3 4">
    <name type="scientific">Methylobacter tundripaludum</name>
    <dbReference type="NCBI Taxonomy" id="173365"/>
    <lineage>
        <taxon>Bacteria</taxon>
        <taxon>Pseudomonadati</taxon>
        <taxon>Pseudomonadota</taxon>
        <taxon>Gammaproteobacteria</taxon>
        <taxon>Methylococcales</taxon>
        <taxon>Methylococcaceae</taxon>
        <taxon>Methylobacter</taxon>
    </lineage>
</organism>
<reference evidence="3 4" key="1">
    <citation type="submission" date="2018-02" db="EMBL/GenBank/DDBJ databases">
        <title>Subsurface microbial communities from deep shales in Ohio and West Virginia, USA.</title>
        <authorList>
            <person name="Wrighton K."/>
        </authorList>
    </citation>
    <scope>NUCLEOTIDE SEQUENCE [LARGE SCALE GENOMIC DNA]</scope>
    <source>
        <strain evidence="3 4">OWC-DMM</strain>
    </source>
</reference>
<keyword evidence="2" id="KW-1133">Transmembrane helix</keyword>
<keyword evidence="2" id="KW-0472">Membrane</keyword>
<sequence length="146" mass="15890">MAPNAVNDETPGPTATRGEPVKGSGVLEDAQSLWQELRELSHDRFRLAALETQRAGDSLVSMLVAGVMVAVLLIGAWLGLLAAAVLWLVEHGVVASSAILLAVVFNLLLSLILCAVIRRKSRYLQFPATLRSLRPRPPERRDQEKS</sequence>
<evidence type="ECO:0000256" key="2">
    <source>
        <dbReference type="SAM" id="Phobius"/>
    </source>
</evidence>
<evidence type="ECO:0000313" key="4">
    <source>
        <dbReference type="Proteomes" id="UP000240010"/>
    </source>
</evidence>
<dbReference type="EMBL" id="PTIZ01000015">
    <property type="protein sequence ID" value="PPK72965.1"/>
    <property type="molecule type" value="Genomic_DNA"/>
</dbReference>
<dbReference type="Proteomes" id="UP000240010">
    <property type="component" value="Unassembled WGS sequence"/>
</dbReference>
<dbReference type="AlphaFoldDB" id="A0A2S6H658"/>
<dbReference type="RefSeq" id="WP_104430285.1">
    <property type="nucleotide sequence ID" value="NZ_PTIZ01000015.1"/>
</dbReference>
<keyword evidence="2" id="KW-0812">Transmembrane</keyword>
<gene>
    <name evidence="3" type="ORF">B0F87_11511</name>
</gene>
<accession>A0A2S6H658</accession>
<dbReference type="InterPro" id="IPR009937">
    <property type="entry name" value="Phage_holin_3_6"/>
</dbReference>
<evidence type="ECO:0000256" key="1">
    <source>
        <dbReference type="SAM" id="MobiDB-lite"/>
    </source>
</evidence>
<comment type="caution">
    <text evidence="3">The sequence shown here is derived from an EMBL/GenBank/DDBJ whole genome shotgun (WGS) entry which is preliminary data.</text>
</comment>
<name>A0A2S6H658_9GAMM</name>
<feature type="transmembrane region" description="Helical" evidence="2">
    <location>
        <begin position="95"/>
        <end position="117"/>
    </location>
</feature>
<protein>
    <submittedName>
        <fullName evidence="3">Putative superfamily III holin-X</fullName>
    </submittedName>
</protein>
<proteinExistence type="predicted"/>
<evidence type="ECO:0000313" key="3">
    <source>
        <dbReference type="EMBL" id="PPK72965.1"/>
    </source>
</evidence>
<feature type="transmembrane region" description="Helical" evidence="2">
    <location>
        <begin position="63"/>
        <end position="89"/>
    </location>
</feature>
<feature type="region of interest" description="Disordered" evidence="1">
    <location>
        <begin position="1"/>
        <end position="23"/>
    </location>
</feature>
<dbReference type="Pfam" id="PF07332">
    <property type="entry name" value="Phage_holin_3_6"/>
    <property type="match status" value="1"/>
</dbReference>